<evidence type="ECO:0000256" key="1">
    <source>
        <dbReference type="SAM" id="MobiDB-lite"/>
    </source>
</evidence>
<comment type="caution">
    <text evidence="2">The sequence shown here is derived from an EMBL/GenBank/DDBJ whole genome shotgun (WGS) entry which is preliminary data.</text>
</comment>
<reference evidence="2 3" key="1">
    <citation type="submission" date="2018-09" db="EMBL/GenBank/DDBJ databases">
        <title>Genomic investigation of the strawberry pathogen Phytophthora fragariae indicates pathogenicity is determined by transcriptional variation in three key races.</title>
        <authorList>
            <person name="Adams T.M."/>
            <person name="Armitage A.D."/>
            <person name="Sobczyk M.K."/>
            <person name="Bates H.J."/>
            <person name="Dunwell J.M."/>
            <person name="Nellist C.F."/>
            <person name="Harrison R.J."/>
        </authorList>
    </citation>
    <scope>NUCLEOTIDE SEQUENCE [LARGE SCALE GENOMIC DNA]</scope>
    <source>
        <strain evidence="2 3">SCRP245</strain>
    </source>
</reference>
<evidence type="ECO:0000313" key="2">
    <source>
        <dbReference type="EMBL" id="KAE8955679.1"/>
    </source>
</evidence>
<name>A0A6A3GDT0_9STRA</name>
<proteinExistence type="predicted"/>
<feature type="region of interest" description="Disordered" evidence="1">
    <location>
        <begin position="43"/>
        <end position="64"/>
    </location>
</feature>
<gene>
    <name evidence="2" type="ORF">PF011_g31722</name>
</gene>
<organism evidence="2 3">
    <name type="scientific">Phytophthora fragariae</name>
    <dbReference type="NCBI Taxonomy" id="53985"/>
    <lineage>
        <taxon>Eukaryota</taxon>
        <taxon>Sar</taxon>
        <taxon>Stramenopiles</taxon>
        <taxon>Oomycota</taxon>
        <taxon>Peronosporomycetes</taxon>
        <taxon>Peronosporales</taxon>
        <taxon>Peronosporaceae</taxon>
        <taxon>Phytophthora</taxon>
    </lineage>
</organism>
<feature type="non-terminal residue" evidence="2">
    <location>
        <position position="64"/>
    </location>
</feature>
<protein>
    <submittedName>
        <fullName evidence="2">Uncharacterized protein</fullName>
    </submittedName>
</protein>
<feature type="compositionally biased region" description="Polar residues" evidence="1">
    <location>
        <begin position="1"/>
        <end position="19"/>
    </location>
</feature>
<accession>A0A6A3GDT0</accession>
<dbReference type="Proteomes" id="UP000460718">
    <property type="component" value="Unassembled WGS sequence"/>
</dbReference>
<dbReference type="AlphaFoldDB" id="A0A6A3GDT0"/>
<evidence type="ECO:0000313" key="3">
    <source>
        <dbReference type="Proteomes" id="UP000460718"/>
    </source>
</evidence>
<dbReference type="EMBL" id="QXFW01008242">
    <property type="protein sequence ID" value="KAE8955679.1"/>
    <property type="molecule type" value="Genomic_DNA"/>
</dbReference>
<sequence length="64" mass="7260">MQQRQFGASPTVEDSSFTNPLGFRPIVLYDTRLDMADESLTLSRSRKEQQLPHSTLSSCELDDI</sequence>
<feature type="region of interest" description="Disordered" evidence="1">
    <location>
        <begin position="1"/>
        <end position="22"/>
    </location>
</feature>